<feature type="region of interest" description="Disordered" evidence="9">
    <location>
        <begin position="1"/>
        <end position="75"/>
    </location>
</feature>
<keyword evidence="6" id="KW-0653">Protein transport</keyword>
<evidence type="ECO:0000256" key="4">
    <source>
        <dbReference type="ARBA" id="ARBA00022448"/>
    </source>
</evidence>
<protein>
    <recommendedName>
        <fullName evidence="3">Flagellar assembly protein FliH</fullName>
    </recommendedName>
</protein>
<evidence type="ECO:0000256" key="9">
    <source>
        <dbReference type="SAM" id="MobiDB-lite"/>
    </source>
</evidence>
<feature type="domain" description="Flagellar assembly protein FliH/Type III secretion system HrpE" evidence="10">
    <location>
        <begin position="129"/>
        <end position="254"/>
    </location>
</feature>
<name>A0ABV8MXJ7_9NEIS</name>
<evidence type="ECO:0000256" key="6">
    <source>
        <dbReference type="ARBA" id="ARBA00022927"/>
    </source>
</evidence>
<dbReference type="EMBL" id="JBHSBU010000002">
    <property type="protein sequence ID" value="MFC4161858.1"/>
    <property type="molecule type" value="Genomic_DNA"/>
</dbReference>
<evidence type="ECO:0000256" key="7">
    <source>
        <dbReference type="ARBA" id="ARBA00023225"/>
    </source>
</evidence>
<comment type="similarity">
    <text evidence="2">Belongs to the FliH family.</text>
</comment>
<evidence type="ECO:0000256" key="1">
    <source>
        <dbReference type="ARBA" id="ARBA00003041"/>
    </source>
</evidence>
<organism evidence="11 12">
    <name type="scientific">Chitinimonas lacunae</name>
    <dbReference type="NCBI Taxonomy" id="1963018"/>
    <lineage>
        <taxon>Bacteria</taxon>
        <taxon>Pseudomonadati</taxon>
        <taxon>Pseudomonadota</taxon>
        <taxon>Betaproteobacteria</taxon>
        <taxon>Neisseriales</taxon>
        <taxon>Chitinibacteraceae</taxon>
        <taxon>Chitinimonas</taxon>
    </lineage>
</organism>
<feature type="coiled-coil region" evidence="8">
    <location>
        <begin position="113"/>
        <end position="140"/>
    </location>
</feature>
<dbReference type="RefSeq" id="WP_378168455.1">
    <property type="nucleotide sequence ID" value="NZ_JBHSBU010000002.1"/>
</dbReference>
<keyword evidence="7" id="KW-1006">Bacterial flagellum protein export</keyword>
<proteinExistence type="inferred from homology"/>
<keyword evidence="12" id="KW-1185">Reference proteome</keyword>
<sequence>MDPIIRTPALSGEKRTLGVKAPAAATPAPTPAVTPVASTVAAQSATAAPAPVPRPQPTMPPAATPVPAPAAQPAGPSKAELERLVADTRRQALEAAQVEAARLRELAQQQGYAAGLEQARAEIEQQAEQQAKRWQALQQTIEQGLRTSTEQVEEEAAAVAFEAVCKIVGDEAGRIEGVLAMVRQVLARVRQDDGVTIRLSPAALAMLGQEEELPELLGGIRVHWIADETVAAGCVVEAAVGQFDARLDRQLERLRDALLAINQAESR</sequence>
<comment type="function">
    <text evidence="1">Needed for flagellar regrowth and assembly.</text>
</comment>
<gene>
    <name evidence="11" type="ORF">ACFOW7_21190</name>
</gene>
<evidence type="ECO:0000313" key="11">
    <source>
        <dbReference type="EMBL" id="MFC4161858.1"/>
    </source>
</evidence>
<evidence type="ECO:0000256" key="2">
    <source>
        <dbReference type="ARBA" id="ARBA00006602"/>
    </source>
</evidence>
<feature type="compositionally biased region" description="Low complexity" evidence="9">
    <location>
        <begin position="21"/>
        <end position="49"/>
    </location>
</feature>
<dbReference type="InterPro" id="IPR051472">
    <property type="entry name" value="T3SS_Stator/FliH"/>
</dbReference>
<keyword evidence="5" id="KW-1005">Bacterial flagellum biogenesis</keyword>
<evidence type="ECO:0000256" key="3">
    <source>
        <dbReference type="ARBA" id="ARBA00016507"/>
    </source>
</evidence>
<dbReference type="PANTHER" id="PTHR34982:SF1">
    <property type="entry name" value="FLAGELLAR ASSEMBLY PROTEIN FLIH"/>
    <property type="match status" value="1"/>
</dbReference>
<dbReference type="Pfam" id="PF02108">
    <property type="entry name" value="FliH"/>
    <property type="match status" value="1"/>
</dbReference>
<keyword evidence="8" id="KW-0175">Coiled coil</keyword>
<evidence type="ECO:0000256" key="8">
    <source>
        <dbReference type="SAM" id="Coils"/>
    </source>
</evidence>
<evidence type="ECO:0000313" key="12">
    <source>
        <dbReference type="Proteomes" id="UP001595791"/>
    </source>
</evidence>
<dbReference type="Proteomes" id="UP001595791">
    <property type="component" value="Unassembled WGS sequence"/>
</dbReference>
<reference evidence="12" key="1">
    <citation type="journal article" date="2019" name="Int. J. Syst. Evol. Microbiol.">
        <title>The Global Catalogue of Microorganisms (GCM) 10K type strain sequencing project: providing services to taxonomists for standard genome sequencing and annotation.</title>
        <authorList>
            <consortium name="The Broad Institute Genomics Platform"/>
            <consortium name="The Broad Institute Genome Sequencing Center for Infectious Disease"/>
            <person name="Wu L."/>
            <person name="Ma J."/>
        </authorList>
    </citation>
    <scope>NUCLEOTIDE SEQUENCE [LARGE SCALE GENOMIC DNA]</scope>
    <source>
        <strain evidence="12">LMG 29894</strain>
    </source>
</reference>
<accession>A0ABV8MXJ7</accession>
<comment type="caution">
    <text evidence="11">The sequence shown here is derived from an EMBL/GenBank/DDBJ whole genome shotgun (WGS) entry which is preliminary data.</text>
</comment>
<feature type="compositionally biased region" description="Pro residues" evidence="9">
    <location>
        <begin position="50"/>
        <end position="70"/>
    </location>
</feature>
<evidence type="ECO:0000259" key="10">
    <source>
        <dbReference type="Pfam" id="PF02108"/>
    </source>
</evidence>
<dbReference type="PANTHER" id="PTHR34982">
    <property type="entry name" value="YOP PROTEINS TRANSLOCATION PROTEIN L"/>
    <property type="match status" value="1"/>
</dbReference>
<evidence type="ECO:0000256" key="5">
    <source>
        <dbReference type="ARBA" id="ARBA00022795"/>
    </source>
</evidence>
<dbReference type="InterPro" id="IPR018035">
    <property type="entry name" value="Flagellar_FliH/T3SS_HrpE"/>
</dbReference>
<keyword evidence="4" id="KW-0813">Transport</keyword>